<feature type="region of interest" description="Disordered" evidence="1">
    <location>
        <begin position="756"/>
        <end position="859"/>
    </location>
</feature>
<protein>
    <submittedName>
        <fullName evidence="3">Cordon-bleu WH2 repeat protein</fullName>
    </submittedName>
</protein>
<dbReference type="CTD" id="23242"/>
<keyword evidence="4" id="KW-1185">Reference proteome</keyword>
<feature type="compositionally biased region" description="Polar residues" evidence="1">
    <location>
        <begin position="761"/>
        <end position="770"/>
    </location>
</feature>
<dbReference type="GeneID" id="103388768"/>
<dbReference type="SMART" id="SM00246">
    <property type="entry name" value="WH2"/>
    <property type="match status" value="3"/>
</dbReference>
<feature type="compositionally biased region" description="Low complexity" evidence="1">
    <location>
        <begin position="373"/>
        <end position="398"/>
    </location>
</feature>
<evidence type="ECO:0000313" key="4">
    <source>
        <dbReference type="Proteomes" id="UP000265120"/>
    </source>
</evidence>
<feature type="compositionally biased region" description="Low complexity" evidence="1">
    <location>
        <begin position="563"/>
        <end position="572"/>
    </location>
</feature>
<dbReference type="PROSITE" id="PS51082">
    <property type="entry name" value="WH2"/>
    <property type="match status" value="3"/>
</dbReference>
<feature type="compositionally biased region" description="Polar residues" evidence="1">
    <location>
        <begin position="591"/>
        <end position="601"/>
    </location>
</feature>
<evidence type="ECO:0000259" key="2">
    <source>
        <dbReference type="PROSITE" id="PS51082"/>
    </source>
</evidence>
<dbReference type="CDD" id="cd21800">
    <property type="entry name" value="WH2_Wb_Cobl"/>
    <property type="match status" value="1"/>
</dbReference>
<dbReference type="GO" id="GO:0003785">
    <property type="term" value="F:actin monomer binding"/>
    <property type="evidence" value="ECO:0007669"/>
    <property type="project" value="InterPro"/>
</dbReference>
<dbReference type="GO" id="GO:0048471">
    <property type="term" value="C:perinuclear region of cytoplasm"/>
    <property type="evidence" value="ECO:0007669"/>
    <property type="project" value="TreeGrafter"/>
</dbReference>
<dbReference type="InterPro" id="IPR019025">
    <property type="entry name" value="Cordon-bleu_ubiquitin_domain"/>
</dbReference>
<dbReference type="GO" id="GO:1990357">
    <property type="term" value="C:terminal web"/>
    <property type="evidence" value="ECO:0007669"/>
    <property type="project" value="TreeGrafter"/>
</dbReference>
<dbReference type="GO" id="GO:0051639">
    <property type="term" value="P:actin filament network formation"/>
    <property type="evidence" value="ECO:0007669"/>
    <property type="project" value="TreeGrafter"/>
</dbReference>
<feature type="compositionally biased region" description="Basic and acidic residues" evidence="1">
    <location>
        <begin position="796"/>
        <end position="836"/>
    </location>
</feature>
<dbReference type="RefSeq" id="XP_008322135.1">
    <property type="nucleotide sequence ID" value="XM_008323913.3"/>
</dbReference>
<feature type="compositionally biased region" description="Low complexity" evidence="1">
    <location>
        <begin position="451"/>
        <end position="464"/>
    </location>
</feature>
<dbReference type="Pfam" id="PF02205">
    <property type="entry name" value="WH2"/>
    <property type="match status" value="1"/>
</dbReference>
<dbReference type="Ensembl" id="ENSCSET00000017604.1">
    <property type="protein sequence ID" value="ENSCSEP00000017387.1"/>
    <property type="gene ID" value="ENSCSEG00000011109.1"/>
</dbReference>
<dbReference type="GeneTree" id="ENSGT00530000063608"/>
<dbReference type="Pfam" id="PF09469">
    <property type="entry name" value="Cobl"/>
    <property type="match status" value="1"/>
</dbReference>
<feature type="region of interest" description="Disordered" evidence="1">
    <location>
        <begin position="329"/>
        <end position="640"/>
    </location>
</feature>
<dbReference type="Proteomes" id="UP000265120">
    <property type="component" value="Chromosome 13"/>
</dbReference>
<dbReference type="Gene3D" id="3.10.20.90">
    <property type="entry name" value="Phosphatidylinositol 3-kinase Catalytic Subunit, Chain A, domain 1"/>
    <property type="match status" value="1"/>
</dbReference>
<dbReference type="InterPro" id="IPR003124">
    <property type="entry name" value="WH2_dom"/>
</dbReference>
<feature type="domain" description="WH2" evidence="2">
    <location>
        <begin position="1360"/>
        <end position="1380"/>
    </location>
</feature>
<feature type="domain" description="WH2" evidence="2">
    <location>
        <begin position="1457"/>
        <end position="1477"/>
    </location>
</feature>
<feature type="compositionally biased region" description="Polar residues" evidence="1">
    <location>
        <begin position="475"/>
        <end position="485"/>
    </location>
</feature>
<evidence type="ECO:0000313" key="3">
    <source>
        <dbReference type="Ensembl" id="ENSCSEP00000017387.1"/>
    </source>
</evidence>
<feature type="compositionally biased region" description="Low complexity" evidence="1">
    <location>
        <begin position="602"/>
        <end position="611"/>
    </location>
</feature>
<dbReference type="InterPro" id="IPR039895">
    <property type="entry name" value="COBL-like"/>
</dbReference>
<dbReference type="GO" id="GO:0043025">
    <property type="term" value="C:neuronal cell body"/>
    <property type="evidence" value="ECO:0007669"/>
    <property type="project" value="TreeGrafter"/>
</dbReference>
<dbReference type="GO" id="GO:0001726">
    <property type="term" value="C:ruffle"/>
    <property type="evidence" value="ECO:0007669"/>
    <property type="project" value="TreeGrafter"/>
</dbReference>
<feature type="domain" description="WH2" evidence="2">
    <location>
        <begin position="1321"/>
        <end position="1341"/>
    </location>
</feature>
<sequence length="1503" mass="162873">MSNSFKPPLGKRMKGRAPLPPQVPQPSSRHIFRKADGEGSSGTDVKENMLKPTVNFKLTLPQGYQTYVTEQGSKALMDLLVELCSRHHLNPALHTLELLSSEGHPLGFKPNALLGSLNVACVFIKEKGREEKVVSRPAPRVPEKTVRLMVNFHGTQKAILRVNPSVPLEALTPVICDKCELDPVHVLFLKDNISRQTLPLEKSLSDLGIKELYVHDKSQVLQPKMASAPALNYSDDSCSRTEKKGLLGIFQFSRKKNKTSVDMDDCDDKAIEYPDTNSNGLSYTLGQSQSVTNVSKMSPKAEIKKRRAPAPPEAMTVTSCVRNQIGLAVESQQRKRKAPGPPPNLSATTLGSDDISASASPHYHTSETPTSGTKSADSPSTGSSTTDSLAVQDSSSENDVSDDDLEMDGSQCSTLTSSTASGSVQVQPTEKSSSYRMEKVSTFATKSNQDSSSASSSRSETESALNLKMEEVENNRQSATGTPDQQAPPKPRRCPTHGPLQHVPSASSTPPPLSPPIESTGNKSPESPIEMEETAPQSWLHSMQSSAVRGHNDTETPEEETVSLNSSSGSSLPDQGYAASEGMAEGEDSGIVSSPTDTQPTSPDGSLSLDGNSGGGGERLLGPVRDNSSDSDEGCATWGSRCRHNGINLEAKCKKSSQRYENDPNVTAKVHQTLVDFEAGLSNHIDIASFKEASYNVSTDSNEVPVSVVDMDVPVTAIDEVLEDYEMNIVENEGTLVKKTISAGSKGPEFSHKLTSELKNKNNNAHTANDSSKKKKTTKQPPQLKQHGNSPLNKSSVDKEEDKILEIKSKARTDSKSVKEDKGGSESLMKSHVDRQKHSKRRNSRPDGIKSDVQYSQERKPVLPLESQITERVKESHSKITQNVSSRFGMKTFTVVPPKPSVIHDDTENSLVTENKGAIKIDDQGNMVKVGTNTEHFGGLLGFENNGNEQTPLLGKAKAFWSVCHERQESLVAPSKSKLNKTKEITDEPRSTLIISSDKTWRNNNTEHHQTATTKSVAYKPTERVKPADTVKEETKVSTNDIHVAKELKVEGKTTVSKNIQQPSNKSLLPAAHLPDLNRDLSFLKPAKRTSSHYVASAINKYTPQPTAKPNPVRPVSDFSVSVKNQSTVVQRSARSIQVNPHQSSQSDNKQSDSTSKPDPPCSKRSISYPEYMSDGQRDFKELNAERGIFRTCAGSSKESVFTLETETVKNKQSHYNGLNQIEVTANNDRDNIRRIGLRSAKAAPSSSTHSPVQPHTASQNTALNDTKDTIKVANRITPDDRSQPSVTVSDNCISQTVTVFGPIKKFRPVICRSVEKETSLHSSLMEAIQTGGGKDRLKKISTSGSSCMKKHPDVEDENERSALLAAIRAQSSSDRLRKTKCEAADELDMFRKTASLKESISESPSSPSPSSASATSTTVCTAPLPAAPPPPPHLSQGKPNPVGRPSVSSAMNPAMAREAMLEAIRSGSAAEKLKKVAAPTKTVQVNGRLGTMRATSPALPEQ</sequence>
<organism evidence="3 4">
    <name type="scientific">Cynoglossus semilaevis</name>
    <name type="common">Tongue sole</name>
    <dbReference type="NCBI Taxonomy" id="244447"/>
    <lineage>
        <taxon>Eukaryota</taxon>
        <taxon>Metazoa</taxon>
        <taxon>Chordata</taxon>
        <taxon>Craniata</taxon>
        <taxon>Vertebrata</taxon>
        <taxon>Euteleostomi</taxon>
        <taxon>Actinopterygii</taxon>
        <taxon>Neopterygii</taxon>
        <taxon>Teleostei</taxon>
        <taxon>Neoteleostei</taxon>
        <taxon>Acanthomorphata</taxon>
        <taxon>Carangaria</taxon>
        <taxon>Pleuronectiformes</taxon>
        <taxon>Pleuronectoidei</taxon>
        <taxon>Cynoglossidae</taxon>
        <taxon>Cynoglossinae</taxon>
        <taxon>Cynoglossus</taxon>
    </lineage>
</organism>
<dbReference type="CDD" id="cd21799">
    <property type="entry name" value="WH2_Wa_Cobl"/>
    <property type="match status" value="1"/>
</dbReference>
<evidence type="ECO:0000256" key="1">
    <source>
        <dbReference type="SAM" id="MobiDB-lite"/>
    </source>
</evidence>
<feature type="compositionally biased region" description="Polar residues" evidence="1">
    <location>
        <begin position="410"/>
        <end position="435"/>
    </location>
</feature>
<dbReference type="GO" id="GO:0044295">
    <property type="term" value="C:axonal growth cone"/>
    <property type="evidence" value="ECO:0007669"/>
    <property type="project" value="TreeGrafter"/>
</dbReference>
<feature type="compositionally biased region" description="Polar residues" evidence="1">
    <location>
        <begin position="535"/>
        <end position="547"/>
    </location>
</feature>
<dbReference type="GO" id="GO:0030041">
    <property type="term" value="P:actin filament polymerization"/>
    <property type="evidence" value="ECO:0007669"/>
    <property type="project" value="TreeGrafter"/>
</dbReference>
<feature type="region of interest" description="Disordered" evidence="1">
    <location>
        <begin position="1130"/>
        <end position="1174"/>
    </location>
</feature>
<reference evidence="3" key="3">
    <citation type="submission" date="2025-09" db="UniProtKB">
        <authorList>
            <consortium name="Ensembl"/>
        </authorList>
    </citation>
    <scope>IDENTIFICATION</scope>
</reference>
<feature type="region of interest" description="Disordered" evidence="1">
    <location>
        <begin position="295"/>
        <end position="317"/>
    </location>
</feature>
<reference evidence="3" key="2">
    <citation type="submission" date="2025-08" db="UniProtKB">
        <authorList>
            <consortium name="Ensembl"/>
        </authorList>
    </citation>
    <scope>IDENTIFICATION</scope>
</reference>
<dbReference type="GO" id="GO:0005884">
    <property type="term" value="C:actin filament"/>
    <property type="evidence" value="ECO:0007669"/>
    <property type="project" value="TreeGrafter"/>
</dbReference>
<feature type="compositionally biased region" description="Low complexity" evidence="1">
    <location>
        <begin position="1143"/>
        <end position="1157"/>
    </location>
</feature>
<accession>A0A3P8VSS4</accession>
<dbReference type="GO" id="GO:0044294">
    <property type="term" value="C:dendritic growth cone"/>
    <property type="evidence" value="ECO:0007669"/>
    <property type="project" value="TreeGrafter"/>
</dbReference>
<proteinExistence type="predicted"/>
<dbReference type="PANTHER" id="PTHR47008:SF1">
    <property type="entry name" value="PROTEIN CORDON-BLEU"/>
    <property type="match status" value="1"/>
</dbReference>
<feature type="compositionally biased region" description="Low complexity" evidence="1">
    <location>
        <begin position="1397"/>
        <end position="1425"/>
    </location>
</feature>
<feature type="region of interest" description="Disordered" evidence="1">
    <location>
        <begin position="1396"/>
        <end position="1455"/>
    </location>
</feature>
<dbReference type="GO" id="GO:0005886">
    <property type="term" value="C:plasma membrane"/>
    <property type="evidence" value="ECO:0007669"/>
    <property type="project" value="TreeGrafter"/>
</dbReference>
<feature type="region of interest" description="Disordered" evidence="1">
    <location>
        <begin position="1"/>
        <end position="46"/>
    </location>
</feature>
<reference evidence="3 4" key="1">
    <citation type="journal article" date="2014" name="Nat. Genet.">
        <title>Whole-genome sequence of a flatfish provides insights into ZW sex chromosome evolution and adaptation to a benthic lifestyle.</title>
        <authorList>
            <person name="Chen S."/>
            <person name="Zhang G."/>
            <person name="Shao C."/>
            <person name="Huang Q."/>
            <person name="Liu G."/>
            <person name="Zhang P."/>
            <person name="Song W."/>
            <person name="An N."/>
            <person name="Chalopin D."/>
            <person name="Volff J.N."/>
            <person name="Hong Y."/>
            <person name="Li Q."/>
            <person name="Sha Z."/>
            <person name="Zhou H."/>
            <person name="Xie M."/>
            <person name="Yu Q."/>
            <person name="Liu Y."/>
            <person name="Xiang H."/>
            <person name="Wang N."/>
            <person name="Wu K."/>
            <person name="Yang C."/>
            <person name="Zhou Q."/>
            <person name="Liao X."/>
            <person name="Yang L."/>
            <person name="Hu Q."/>
            <person name="Zhang J."/>
            <person name="Meng L."/>
            <person name="Jin L."/>
            <person name="Tian Y."/>
            <person name="Lian J."/>
            <person name="Yang J."/>
            <person name="Miao G."/>
            <person name="Liu S."/>
            <person name="Liang Z."/>
            <person name="Yan F."/>
            <person name="Li Y."/>
            <person name="Sun B."/>
            <person name="Zhang H."/>
            <person name="Zhang J."/>
            <person name="Zhu Y."/>
            <person name="Du M."/>
            <person name="Zhao Y."/>
            <person name="Schartl M."/>
            <person name="Tang Q."/>
            <person name="Wang J."/>
        </authorList>
    </citation>
    <scope>NUCLEOTIDE SEQUENCE</scope>
</reference>
<feature type="compositionally biased region" description="Polar residues" evidence="1">
    <location>
        <begin position="1130"/>
        <end position="1142"/>
    </location>
</feature>
<dbReference type="OrthoDB" id="8882621at2759"/>
<feature type="compositionally biased region" description="Polar residues" evidence="1">
    <location>
        <begin position="345"/>
        <end position="359"/>
    </location>
</feature>
<dbReference type="PANTHER" id="PTHR47008">
    <property type="entry name" value="PROTEIN CORDON-BLEU"/>
    <property type="match status" value="1"/>
</dbReference>
<name>A0A3P8VSS4_CYNSE</name>